<name>A0A0L7MCQ6_COMTE</name>
<evidence type="ECO:0000256" key="6">
    <source>
        <dbReference type="ARBA" id="ARBA00023004"/>
    </source>
</evidence>
<dbReference type="Gene3D" id="3.10.20.600">
    <property type="match status" value="1"/>
</dbReference>
<dbReference type="InterPro" id="IPR037207">
    <property type="entry name" value="Nuop51_4Fe4S-bd_sf"/>
</dbReference>
<comment type="similarity">
    <text evidence="3">Belongs to the complex I 51 kDa subunit family.</text>
</comment>
<evidence type="ECO:0000256" key="3">
    <source>
        <dbReference type="ARBA" id="ARBA00007523"/>
    </source>
</evidence>
<dbReference type="InterPro" id="IPR019575">
    <property type="entry name" value="Nuop51_4Fe4S-bd"/>
</dbReference>
<dbReference type="Gene3D" id="3.40.30.10">
    <property type="entry name" value="Glutaredoxin"/>
    <property type="match status" value="1"/>
</dbReference>
<keyword evidence="7" id="KW-0411">Iron-sulfur</keyword>
<evidence type="ECO:0000256" key="1">
    <source>
        <dbReference type="ARBA" id="ARBA00001917"/>
    </source>
</evidence>
<sequence>MPHNPIAQPQESAPLLLSPEQQDALKQCLARFGQEPGGLLPLLHSLQDRLGFIPRAAVPAIAEALNLSRAEVHGVVSYYPHLREQPHGRTLIQVCRAEACQSRGGDALLAHAQAKLGCQAHGTSADGSVTLEPVYCLGLCAQSPAVMVDESEVHAQMTADRLDALLEEIQQKQLETKADEPQPALESEAVAATRIYVPRDAAALAVGADAVAQALQRECAARGLAVELVRNGSRGLLWLETLVEVETAQGRVAYGPVQAADVPGLLDAGMLQGQPHALCHGLTEQMSYLARQERLTFARVGIIDPLSLQDYEAHGGWHGLRSAAAMAPEAIVRQVLDSGLRGRGGAAFPAGIKWKTVAAAENVGAGPQKYIACNADEGDSGTFADRLLMEGDPFCLIEGMAIAGLAVGATQGYIYVRSEYPHAIAVMNEAIARASAAGWLGGNVAGSGQAFYLQVRKGAGSYVCGEETAMLESIEGRRGIVRAKPPLPAIEGLFGKPTVINNVITLATVPIILARGAAFYQGYGMGRSRGTLPFQLAGNIAQGGLVEKAFGLTLRELVQDFGGGTATGRPVKAIQVGGPLGSYVAREDWDAPLDYEAYAAKGNVIGHGGLVVHDDQADMAKLARYAMEFCAIESCGKCTPCRIGSTRGVEVIDRITRQGGAERAANVALLESLCDTMQHGSLCAMGGMTPYPVRSALQHYPQDFGIESVQTVNPV</sequence>
<dbReference type="PATRIC" id="fig|285.49.peg.3480"/>
<evidence type="ECO:0000259" key="8">
    <source>
        <dbReference type="SMART" id="SM00928"/>
    </source>
</evidence>
<dbReference type="Gene3D" id="6.10.250.1450">
    <property type="match status" value="1"/>
</dbReference>
<dbReference type="InterPro" id="IPR041921">
    <property type="entry name" value="NuoE_N"/>
</dbReference>
<dbReference type="SUPFAM" id="SSF142019">
    <property type="entry name" value="Nqo1 FMN-binding domain-like"/>
    <property type="match status" value="1"/>
</dbReference>
<dbReference type="SUPFAM" id="SSF140490">
    <property type="entry name" value="Nqo1C-terminal domain-like"/>
    <property type="match status" value="1"/>
</dbReference>
<dbReference type="PANTHER" id="PTHR43578">
    <property type="entry name" value="NADH-QUINONE OXIDOREDUCTASE SUBUNIT F"/>
    <property type="match status" value="1"/>
</dbReference>
<dbReference type="PROSITE" id="PS00645">
    <property type="entry name" value="COMPLEX1_51K_2"/>
    <property type="match status" value="1"/>
</dbReference>
<dbReference type="GO" id="GO:0046872">
    <property type="term" value="F:metal ion binding"/>
    <property type="evidence" value="ECO:0007669"/>
    <property type="project" value="UniProtKB-KW"/>
</dbReference>
<proteinExistence type="inferred from homology"/>
<dbReference type="InterPro" id="IPR011538">
    <property type="entry name" value="Nuo51_FMN-bd"/>
</dbReference>
<dbReference type="SMART" id="SM00928">
    <property type="entry name" value="NADH_4Fe-4S"/>
    <property type="match status" value="1"/>
</dbReference>
<feature type="domain" description="NADH-ubiquinone oxidoreductase 51kDa subunit iron-sulphur binding" evidence="8">
    <location>
        <begin position="620"/>
        <end position="665"/>
    </location>
</feature>
<dbReference type="Proteomes" id="UP000037442">
    <property type="component" value="Unassembled WGS sequence"/>
</dbReference>
<evidence type="ECO:0000256" key="5">
    <source>
        <dbReference type="ARBA" id="ARBA00022723"/>
    </source>
</evidence>
<dbReference type="Gene3D" id="3.40.50.11540">
    <property type="entry name" value="NADH-ubiquinone oxidoreductase 51kDa subunit"/>
    <property type="match status" value="1"/>
</dbReference>
<evidence type="ECO:0000256" key="4">
    <source>
        <dbReference type="ARBA" id="ARBA00022485"/>
    </source>
</evidence>
<reference evidence="10" key="1">
    <citation type="submission" date="2014-06" db="EMBL/GenBank/DDBJ databases">
        <title>Draft genome sequence of C. testosteroni WDL7.</title>
        <authorList>
            <person name="Wu Y."/>
            <person name="Seshan H."/>
            <person name="Arumugam K."/>
        </authorList>
    </citation>
    <scope>NUCLEOTIDE SEQUENCE [LARGE SCALE GENOMIC DNA]</scope>
    <source>
        <strain evidence="10">WDL7</strain>
    </source>
</reference>
<keyword evidence="4" id="KW-0004">4Fe-4S</keyword>
<evidence type="ECO:0000256" key="7">
    <source>
        <dbReference type="ARBA" id="ARBA00023014"/>
    </source>
</evidence>
<evidence type="ECO:0000313" key="10">
    <source>
        <dbReference type="Proteomes" id="UP000037442"/>
    </source>
</evidence>
<dbReference type="Pfam" id="PF01257">
    <property type="entry name" value="2Fe-2S_thioredx"/>
    <property type="match status" value="1"/>
</dbReference>
<dbReference type="Pfam" id="PF01512">
    <property type="entry name" value="Complex1_51K"/>
    <property type="match status" value="1"/>
</dbReference>
<dbReference type="GO" id="GO:0010181">
    <property type="term" value="F:FMN binding"/>
    <property type="evidence" value="ECO:0007669"/>
    <property type="project" value="InterPro"/>
</dbReference>
<evidence type="ECO:0000256" key="2">
    <source>
        <dbReference type="ARBA" id="ARBA00001966"/>
    </source>
</evidence>
<gene>
    <name evidence="9" type="ORF">GL58_16830</name>
</gene>
<organism evidence="9 10">
    <name type="scientific">Comamonas testosteroni</name>
    <name type="common">Pseudomonas testosteroni</name>
    <dbReference type="NCBI Taxonomy" id="285"/>
    <lineage>
        <taxon>Bacteria</taxon>
        <taxon>Pseudomonadati</taxon>
        <taxon>Pseudomonadota</taxon>
        <taxon>Betaproteobacteria</taxon>
        <taxon>Burkholderiales</taxon>
        <taxon>Comamonadaceae</taxon>
        <taxon>Comamonas</taxon>
    </lineage>
</organism>
<comment type="cofactor">
    <cofactor evidence="2">
        <name>[4Fe-4S] cluster</name>
        <dbReference type="ChEBI" id="CHEBI:49883"/>
    </cofactor>
</comment>
<keyword evidence="5" id="KW-0479">Metal-binding</keyword>
<comment type="caution">
    <text evidence="9">The sequence shown here is derived from an EMBL/GenBank/DDBJ whole genome shotgun (WGS) entry which is preliminary data.</text>
</comment>
<dbReference type="SUPFAM" id="SSF52833">
    <property type="entry name" value="Thioredoxin-like"/>
    <property type="match status" value="2"/>
</dbReference>
<dbReference type="CDD" id="cd03081">
    <property type="entry name" value="TRX_Fd_NuoE_FDH_gamma"/>
    <property type="match status" value="1"/>
</dbReference>
<comment type="cofactor">
    <cofactor evidence="1">
        <name>FMN</name>
        <dbReference type="ChEBI" id="CHEBI:58210"/>
    </cofactor>
</comment>
<dbReference type="InterPro" id="IPR001949">
    <property type="entry name" value="NADH-UbQ_OxRdtase_51kDa_CS"/>
</dbReference>
<dbReference type="Gene3D" id="1.20.1440.230">
    <property type="entry name" value="NADH-ubiquinone oxidoreductase 51kDa subunit, iron-sulphur binding domain"/>
    <property type="match status" value="1"/>
</dbReference>
<dbReference type="Gene3D" id="1.10.10.1590">
    <property type="entry name" value="NADH-quinone oxidoreductase subunit E"/>
    <property type="match status" value="1"/>
</dbReference>
<evidence type="ECO:0000313" key="9">
    <source>
        <dbReference type="EMBL" id="KOC19694.1"/>
    </source>
</evidence>
<keyword evidence="6" id="KW-0408">Iron</keyword>
<dbReference type="NCBIfam" id="NF004638">
    <property type="entry name" value="PRK05988.1"/>
    <property type="match status" value="1"/>
</dbReference>
<dbReference type="CDD" id="cd03063">
    <property type="entry name" value="TRX_Fd_FDH_beta"/>
    <property type="match status" value="1"/>
</dbReference>
<dbReference type="AlphaFoldDB" id="A0A0L7MCQ6"/>
<dbReference type="PANTHER" id="PTHR43578:SF3">
    <property type="entry name" value="NADH-QUINONE OXIDOREDUCTASE SUBUNIT F"/>
    <property type="match status" value="1"/>
</dbReference>
<dbReference type="FunFam" id="3.40.50.11540:FF:000001">
    <property type="entry name" value="NADH dehydrogenase [ubiquinone] flavoprotein 1, mitochondrial"/>
    <property type="match status" value="1"/>
</dbReference>
<accession>A0A0L7MCQ6</accession>
<dbReference type="InterPro" id="IPR037225">
    <property type="entry name" value="Nuo51_FMN-bd_sf"/>
</dbReference>
<dbReference type="RefSeq" id="WP_053284292.1">
    <property type="nucleotide sequence ID" value="NZ_JNVD01000025.1"/>
</dbReference>
<dbReference type="Pfam" id="PF10589">
    <property type="entry name" value="NADH_4Fe-4S"/>
    <property type="match status" value="1"/>
</dbReference>
<protein>
    <submittedName>
        <fullName evidence="9">NADH dehydrogenase</fullName>
    </submittedName>
</protein>
<dbReference type="GO" id="GO:0008137">
    <property type="term" value="F:NADH dehydrogenase (ubiquinone) activity"/>
    <property type="evidence" value="ECO:0007669"/>
    <property type="project" value="InterPro"/>
</dbReference>
<dbReference type="SUPFAM" id="SSF142984">
    <property type="entry name" value="Nqo1 middle domain-like"/>
    <property type="match status" value="1"/>
</dbReference>
<dbReference type="InterPro" id="IPR036249">
    <property type="entry name" value="Thioredoxin-like_sf"/>
</dbReference>
<dbReference type="GO" id="GO:0051539">
    <property type="term" value="F:4 iron, 4 sulfur cluster binding"/>
    <property type="evidence" value="ECO:0007669"/>
    <property type="project" value="UniProtKB-KW"/>
</dbReference>
<dbReference type="EMBL" id="JNVD01000025">
    <property type="protein sequence ID" value="KOC19694.1"/>
    <property type="molecule type" value="Genomic_DNA"/>
</dbReference>